<organism evidence="1 2">
    <name type="scientific">Roseburia yibonii</name>
    <dbReference type="NCBI Taxonomy" id="2763063"/>
    <lineage>
        <taxon>Bacteria</taxon>
        <taxon>Bacillati</taxon>
        <taxon>Bacillota</taxon>
        <taxon>Clostridia</taxon>
        <taxon>Lachnospirales</taxon>
        <taxon>Lachnospiraceae</taxon>
        <taxon>Roseburia</taxon>
    </lineage>
</organism>
<gene>
    <name evidence="1" type="ORF">H8Z76_13070</name>
</gene>
<name>A0ABR7IDA2_9FIRM</name>
<keyword evidence="2" id="KW-1185">Reference proteome</keyword>
<comment type="caution">
    <text evidence="1">The sequence shown here is derived from an EMBL/GenBank/DDBJ whole genome shotgun (WGS) entry which is preliminary data.</text>
</comment>
<proteinExistence type="predicted"/>
<accession>A0ABR7IDA2</accession>
<dbReference type="RefSeq" id="WP_176924627.1">
    <property type="nucleotide sequence ID" value="NZ_JACOQH010000013.1"/>
</dbReference>
<reference evidence="1 2" key="1">
    <citation type="submission" date="2020-08" db="EMBL/GenBank/DDBJ databases">
        <title>Genome public.</title>
        <authorList>
            <person name="Liu C."/>
            <person name="Sun Q."/>
        </authorList>
    </citation>
    <scope>NUCLEOTIDE SEQUENCE [LARGE SCALE GENOMIC DNA]</scope>
    <source>
        <strain evidence="1 2">BX0805</strain>
    </source>
</reference>
<dbReference type="Proteomes" id="UP000621540">
    <property type="component" value="Unassembled WGS sequence"/>
</dbReference>
<evidence type="ECO:0000313" key="2">
    <source>
        <dbReference type="Proteomes" id="UP000621540"/>
    </source>
</evidence>
<sequence>MLQMRNKKKLLIEEEKKIGVYHVQLLKASGEVEQDLFVSPDFFAQALFGNFNPQEVSAPEVKSLRWLANMFPYTEHPEDEADKITNAIHVYTTAGANKIEMLQNIIGMKMESGKL</sequence>
<dbReference type="EMBL" id="JACOQH010000013">
    <property type="protein sequence ID" value="MBC5754914.1"/>
    <property type="molecule type" value="Genomic_DNA"/>
</dbReference>
<evidence type="ECO:0000313" key="1">
    <source>
        <dbReference type="EMBL" id="MBC5754914.1"/>
    </source>
</evidence>
<protein>
    <submittedName>
        <fullName evidence="1">Uncharacterized protein</fullName>
    </submittedName>
</protein>